<feature type="region of interest" description="Disordered" evidence="1">
    <location>
        <begin position="148"/>
        <end position="168"/>
    </location>
</feature>
<reference evidence="3 4" key="1">
    <citation type="submission" date="2019-07" db="EMBL/GenBank/DDBJ databases">
        <title>Whole genome shotgun sequence of Swaminathania salitolerans NBRC 104436.</title>
        <authorList>
            <person name="Hosoyama A."/>
            <person name="Uohara A."/>
            <person name="Ohji S."/>
            <person name="Ichikawa N."/>
        </authorList>
    </citation>
    <scope>NUCLEOTIDE SEQUENCE [LARGE SCALE GENOMIC DNA]</scope>
    <source>
        <strain evidence="3 4">NBRC 104436</strain>
    </source>
</reference>
<accession>A0A511BMB2</accession>
<gene>
    <name evidence="3" type="ORF">SSA02_06330</name>
</gene>
<dbReference type="GO" id="GO:0016747">
    <property type="term" value="F:acyltransferase activity, transferring groups other than amino-acyl groups"/>
    <property type="evidence" value="ECO:0007669"/>
    <property type="project" value="InterPro"/>
</dbReference>
<dbReference type="PROSITE" id="PS51186">
    <property type="entry name" value="GNAT"/>
    <property type="match status" value="1"/>
</dbReference>
<proteinExistence type="predicted"/>
<evidence type="ECO:0000313" key="4">
    <source>
        <dbReference type="Proteomes" id="UP000321405"/>
    </source>
</evidence>
<dbReference type="Pfam" id="PF13508">
    <property type="entry name" value="Acetyltransf_7"/>
    <property type="match status" value="1"/>
</dbReference>
<dbReference type="Proteomes" id="UP000321405">
    <property type="component" value="Unassembled WGS sequence"/>
</dbReference>
<dbReference type="InterPro" id="IPR016181">
    <property type="entry name" value="Acyl_CoA_acyltransferase"/>
</dbReference>
<dbReference type="Gene3D" id="3.40.630.30">
    <property type="match status" value="1"/>
</dbReference>
<evidence type="ECO:0000259" key="2">
    <source>
        <dbReference type="PROSITE" id="PS51186"/>
    </source>
</evidence>
<keyword evidence="4" id="KW-1185">Reference proteome</keyword>
<organism evidence="3 4">
    <name type="scientific">Swaminathania salitolerans</name>
    <dbReference type="NCBI Taxonomy" id="182838"/>
    <lineage>
        <taxon>Bacteria</taxon>
        <taxon>Pseudomonadati</taxon>
        <taxon>Pseudomonadota</taxon>
        <taxon>Alphaproteobacteria</taxon>
        <taxon>Acetobacterales</taxon>
        <taxon>Acetobacteraceae</taxon>
        <taxon>Swaminathania</taxon>
    </lineage>
</organism>
<dbReference type="EMBL" id="BJVC01000001">
    <property type="protein sequence ID" value="GEL01470.1"/>
    <property type="molecule type" value="Genomic_DNA"/>
</dbReference>
<dbReference type="CDD" id="cd04301">
    <property type="entry name" value="NAT_SF"/>
    <property type="match status" value="1"/>
</dbReference>
<dbReference type="SUPFAM" id="SSF55729">
    <property type="entry name" value="Acyl-CoA N-acyltransferases (Nat)"/>
    <property type="match status" value="1"/>
</dbReference>
<dbReference type="AlphaFoldDB" id="A0A511BMB2"/>
<feature type="domain" description="N-acetyltransferase" evidence="2">
    <location>
        <begin position="1"/>
        <end position="149"/>
    </location>
</feature>
<dbReference type="InterPro" id="IPR000182">
    <property type="entry name" value="GNAT_dom"/>
</dbReference>
<name>A0A511BMB2_9PROT</name>
<protein>
    <recommendedName>
        <fullName evidence="2">N-acetyltransferase domain-containing protein</fullName>
    </recommendedName>
</protein>
<dbReference type="RefSeq" id="WP_186807646.1">
    <property type="nucleotide sequence ID" value="NZ_BJVC01000001.1"/>
</dbReference>
<sequence length="168" mass="17890">MIRTPSPLALHVEEITIEACLPLRRVVLWPDLTEDACRVPEDPVALHLGAVTGAGHGKRLVGCLSLCPVGANAVQLRKFAVLSEFQKQGIGTALMEAALLRTEASGARSLCLDARIGAIPFYRRFGLNGSGAPFLKGSMEHLRMEIPLPRETGPGRGCRLSPASLGEG</sequence>
<evidence type="ECO:0000256" key="1">
    <source>
        <dbReference type="SAM" id="MobiDB-lite"/>
    </source>
</evidence>
<evidence type="ECO:0000313" key="3">
    <source>
        <dbReference type="EMBL" id="GEL01470.1"/>
    </source>
</evidence>
<comment type="caution">
    <text evidence="3">The sequence shown here is derived from an EMBL/GenBank/DDBJ whole genome shotgun (WGS) entry which is preliminary data.</text>
</comment>